<evidence type="ECO:0008006" key="4">
    <source>
        <dbReference type="Google" id="ProtNLM"/>
    </source>
</evidence>
<feature type="compositionally biased region" description="Low complexity" evidence="1">
    <location>
        <begin position="88"/>
        <end position="98"/>
    </location>
</feature>
<comment type="caution">
    <text evidence="2">The sequence shown here is derived from an EMBL/GenBank/DDBJ whole genome shotgun (WGS) entry which is preliminary data.</text>
</comment>
<evidence type="ECO:0000256" key="1">
    <source>
        <dbReference type="SAM" id="MobiDB-lite"/>
    </source>
</evidence>
<accession>A0ABQ2UPL6</accession>
<keyword evidence="3" id="KW-1185">Reference proteome</keyword>
<name>A0ABQ2UPL6_9ACTN</name>
<sequence length="119" mass="12192">MPRLRYTGAARAPGSLPAGVPAESRSTVALDGSPHGVAMTPRDSDAVVQASIVAAANIQRIGCDGIELHGPHGYLIDNFLWAAPTGAPTATAATTPRVPASPPRAWPRSAIEPGRRPGP</sequence>
<dbReference type="Proteomes" id="UP000654471">
    <property type="component" value="Unassembled WGS sequence"/>
</dbReference>
<evidence type="ECO:0000313" key="2">
    <source>
        <dbReference type="EMBL" id="GGU47635.1"/>
    </source>
</evidence>
<dbReference type="SUPFAM" id="SSF51395">
    <property type="entry name" value="FMN-linked oxidoreductases"/>
    <property type="match status" value="1"/>
</dbReference>
<protein>
    <recommendedName>
        <fullName evidence="4">NADH:flavin oxidoreductase/NADH oxidase N-terminal domain-containing protein</fullName>
    </recommendedName>
</protein>
<organism evidence="2 3">
    <name type="scientific">Streptomyces albospinus</name>
    <dbReference type="NCBI Taxonomy" id="285515"/>
    <lineage>
        <taxon>Bacteria</taxon>
        <taxon>Bacillati</taxon>
        <taxon>Actinomycetota</taxon>
        <taxon>Actinomycetes</taxon>
        <taxon>Kitasatosporales</taxon>
        <taxon>Streptomycetaceae</taxon>
        <taxon>Streptomyces</taxon>
    </lineage>
</organism>
<gene>
    <name evidence="2" type="ORF">GCM10010211_09530</name>
</gene>
<dbReference type="Gene3D" id="3.20.20.70">
    <property type="entry name" value="Aldolase class I"/>
    <property type="match status" value="1"/>
</dbReference>
<feature type="region of interest" description="Disordered" evidence="1">
    <location>
        <begin position="88"/>
        <end position="119"/>
    </location>
</feature>
<feature type="region of interest" description="Disordered" evidence="1">
    <location>
        <begin position="1"/>
        <end position="27"/>
    </location>
</feature>
<dbReference type="InterPro" id="IPR013785">
    <property type="entry name" value="Aldolase_TIM"/>
</dbReference>
<proteinExistence type="predicted"/>
<evidence type="ECO:0000313" key="3">
    <source>
        <dbReference type="Proteomes" id="UP000654471"/>
    </source>
</evidence>
<reference evidence="3" key="1">
    <citation type="journal article" date="2019" name="Int. J. Syst. Evol. Microbiol.">
        <title>The Global Catalogue of Microorganisms (GCM) 10K type strain sequencing project: providing services to taxonomists for standard genome sequencing and annotation.</title>
        <authorList>
            <consortium name="The Broad Institute Genomics Platform"/>
            <consortium name="The Broad Institute Genome Sequencing Center for Infectious Disease"/>
            <person name="Wu L."/>
            <person name="Ma J."/>
        </authorList>
    </citation>
    <scope>NUCLEOTIDE SEQUENCE [LARGE SCALE GENOMIC DNA]</scope>
    <source>
        <strain evidence="3">JCM 3399</strain>
    </source>
</reference>
<dbReference type="EMBL" id="BMRP01000002">
    <property type="protein sequence ID" value="GGU47635.1"/>
    <property type="molecule type" value="Genomic_DNA"/>
</dbReference>